<reference evidence="4 5" key="1">
    <citation type="submission" date="2017-06" db="EMBL/GenBank/DDBJ databases">
        <authorList>
            <person name="Kim H.J."/>
            <person name="Triplett B.A."/>
        </authorList>
    </citation>
    <scope>NUCLEOTIDE SEQUENCE [LARGE SCALE GENOMIC DNA]</scope>
    <source>
        <strain evidence="4 5">DSM 44715</strain>
    </source>
</reference>
<proteinExistence type="inferred from homology"/>
<protein>
    <submittedName>
        <fullName evidence="4">Uncharacterized conserved protein YbjT, contains NAD(P)-binding and DUF2867 domains</fullName>
    </submittedName>
</protein>
<organism evidence="4 5">
    <name type="scientific">Actinomadura meyerae</name>
    <dbReference type="NCBI Taxonomy" id="240840"/>
    <lineage>
        <taxon>Bacteria</taxon>
        <taxon>Bacillati</taxon>
        <taxon>Actinomycetota</taxon>
        <taxon>Actinomycetes</taxon>
        <taxon>Streptosporangiales</taxon>
        <taxon>Thermomonosporaceae</taxon>
        <taxon>Actinomadura</taxon>
    </lineage>
</organism>
<dbReference type="InterPro" id="IPR036291">
    <property type="entry name" value="NAD(P)-bd_dom_sf"/>
</dbReference>
<dbReference type="Proteomes" id="UP000198318">
    <property type="component" value="Unassembled WGS sequence"/>
</dbReference>
<evidence type="ECO:0000259" key="3">
    <source>
        <dbReference type="Pfam" id="PF05368"/>
    </source>
</evidence>
<keyword evidence="2" id="KW-0521">NADP</keyword>
<dbReference type="Gene3D" id="3.90.25.10">
    <property type="entry name" value="UDP-galactose 4-epimerase, domain 1"/>
    <property type="match status" value="1"/>
</dbReference>
<sequence length="271" mass="29680">MSTALVIGATGQQGGATARHLLSRGWRVRALVRDPGSPAAQRLTDAELVVGDLEDPASLERAMRGVDAVFSMQALAYEPETLKAEVRQGMHVADAALDTGVRHLVYSSVGGAERRTGIEHFESKAAIESYIRALAVPATILRPVFFMDNLLHYAGAEGERVMELPVLPDRPMQLIATDDIGRIAAYVIDHRDDYLGAEIEIAGDELTFAAVAAIYENVTGVPTRLEPLPIEERLFEWFADSGYQADLAKLREDFAGLLTFHDWLGDKVHKK</sequence>
<comment type="similarity">
    <text evidence="1">Belongs to the NmrA-type oxidoreductase family.</text>
</comment>
<evidence type="ECO:0000256" key="1">
    <source>
        <dbReference type="ARBA" id="ARBA00006328"/>
    </source>
</evidence>
<dbReference type="EMBL" id="FZOR01000069">
    <property type="protein sequence ID" value="SNT62159.1"/>
    <property type="molecule type" value="Genomic_DNA"/>
</dbReference>
<dbReference type="Gene3D" id="3.40.50.720">
    <property type="entry name" value="NAD(P)-binding Rossmann-like Domain"/>
    <property type="match status" value="1"/>
</dbReference>
<dbReference type="InterPro" id="IPR051164">
    <property type="entry name" value="NmrA-like_oxidored"/>
</dbReference>
<accession>A0A239P726</accession>
<dbReference type="SUPFAM" id="SSF51735">
    <property type="entry name" value="NAD(P)-binding Rossmann-fold domains"/>
    <property type="match status" value="1"/>
</dbReference>
<gene>
    <name evidence="4" type="ORF">SAMN05443665_106926</name>
</gene>
<dbReference type="Pfam" id="PF05368">
    <property type="entry name" value="NmrA"/>
    <property type="match status" value="1"/>
</dbReference>
<dbReference type="PANTHER" id="PTHR42748:SF7">
    <property type="entry name" value="NMRA LIKE REDOX SENSOR 1-RELATED"/>
    <property type="match status" value="1"/>
</dbReference>
<keyword evidence="5" id="KW-1185">Reference proteome</keyword>
<evidence type="ECO:0000313" key="4">
    <source>
        <dbReference type="EMBL" id="SNT62159.1"/>
    </source>
</evidence>
<dbReference type="RefSeq" id="WP_089331052.1">
    <property type="nucleotide sequence ID" value="NZ_FZOR01000069.1"/>
</dbReference>
<dbReference type="InterPro" id="IPR008030">
    <property type="entry name" value="NmrA-like"/>
</dbReference>
<dbReference type="CDD" id="cd05251">
    <property type="entry name" value="NmrA_like_SDR_a"/>
    <property type="match status" value="1"/>
</dbReference>
<dbReference type="OrthoDB" id="319724at2"/>
<evidence type="ECO:0000313" key="5">
    <source>
        <dbReference type="Proteomes" id="UP000198318"/>
    </source>
</evidence>
<evidence type="ECO:0000256" key="2">
    <source>
        <dbReference type="ARBA" id="ARBA00022857"/>
    </source>
</evidence>
<feature type="domain" description="NmrA-like" evidence="3">
    <location>
        <begin position="2"/>
        <end position="250"/>
    </location>
</feature>
<name>A0A239P726_9ACTN</name>
<dbReference type="AlphaFoldDB" id="A0A239P726"/>
<dbReference type="PANTHER" id="PTHR42748">
    <property type="entry name" value="NITROGEN METABOLITE REPRESSION PROTEIN NMRA FAMILY MEMBER"/>
    <property type="match status" value="1"/>
</dbReference>